<keyword evidence="3" id="KW-1185">Reference proteome</keyword>
<feature type="transmembrane region" description="Helical" evidence="1">
    <location>
        <begin position="83"/>
        <end position="104"/>
    </location>
</feature>
<evidence type="ECO:0000313" key="2">
    <source>
        <dbReference type="EMBL" id="GFH19349.1"/>
    </source>
</evidence>
<dbReference type="Proteomes" id="UP000485058">
    <property type="component" value="Unassembled WGS sequence"/>
</dbReference>
<dbReference type="AlphaFoldDB" id="A0A699ZIJ0"/>
<keyword evidence="1" id="KW-0812">Transmembrane</keyword>
<gene>
    <name evidence="2" type="ORF">HaLaN_16286</name>
</gene>
<comment type="caution">
    <text evidence="2">The sequence shown here is derived from an EMBL/GenBank/DDBJ whole genome shotgun (WGS) entry which is preliminary data.</text>
</comment>
<name>A0A699ZIJ0_HAELA</name>
<feature type="transmembrane region" description="Helical" evidence="1">
    <location>
        <begin position="135"/>
        <end position="162"/>
    </location>
</feature>
<organism evidence="2 3">
    <name type="scientific">Haematococcus lacustris</name>
    <name type="common">Green alga</name>
    <name type="synonym">Haematococcus pluvialis</name>
    <dbReference type="NCBI Taxonomy" id="44745"/>
    <lineage>
        <taxon>Eukaryota</taxon>
        <taxon>Viridiplantae</taxon>
        <taxon>Chlorophyta</taxon>
        <taxon>core chlorophytes</taxon>
        <taxon>Chlorophyceae</taxon>
        <taxon>CS clade</taxon>
        <taxon>Chlamydomonadales</taxon>
        <taxon>Haematococcaceae</taxon>
        <taxon>Haematococcus</taxon>
    </lineage>
</organism>
<dbReference type="EMBL" id="BLLF01001447">
    <property type="protein sequence ID" value="GFH19349.1"/>
    <property type="molecule type" value="Genomic_DNA"/>
</dbReference>
<sequence length="288" mass="30925">MAVAYLKRRVRKHLFARGRSCYTLACGQSLRFAGSGPGGLTCHPSRIHFTTLAYNKSKDVVEILQATTVAGGALSQLDRVATALLSTCVVYALFAVLIHVASLLRSHLEVQQDSEGRRHEEWGPRLHYALLALQGAWWGIMIWLGILMLAVGSFAGIVWVVLQQLVNSVELLLLVPQSQTLVPTTSVCPIPCLNLASSGIFSIVTTSTTSANVPCTCDVPAIKAARVACQDAFDACPGMIVGIVLMFVFGIVLLAHLASIHLVVVKEQDVSERLEAGPTSASYGMKGR</sequence>
<accession>A0A699ZIJ0</accession>
<feature type="non-terminal residue" evidence="2">
    <location>
        <position position="1"/>
    </location>
</feature>
<keyword evidence="1" id="KW-1133">Transmembrane helix</keyword>
<evidence type="ECO:0000256" key="1">
    <source>
        <dbReference type="SAM" id="Phobius"/>
    </source>
</evidence>
<proteinExistence type="predicted"/>
<keyword evidence="1" id="KW-0472">Membrane</keyword>
<protein>
    <submittedName>
        <fullName evidence="2">Uncharacterized protein</fullName>
    </submittedName>
</protein>
<reference evidence="2 3" key="1">
    <citation type="submission" date="2020-02" db="EMBL/GenBank/DDBJ databases">
        <title>Draft genome sequence of Haematococcus lacustris strain NIES-144.</title>
        <authorList>
            <person name="Morimoto D."/>
            <person name="Nakagawa S."/>
            <person name="Yoshida T."/>
            <person name="Sawayama S."/>
        </authorList>
    </citation>
    <scope>NUCLEOTIDE SEQUENCE [LARGE SCALE GENOMIC DNA]</scope>
    <source>
        <strain evidence="2 3">NIES-144</strain>
    </source>
</reference>
<evidence type="ECO:0000313" key="3">
    <source>
        <dbReference type="Proteomes" id="UP000485058"/>
    </source>
</evidence>
<feature type="transmembrane region" description="Helical" evidence="1">
    <location>
        <begin position="240"/>
        <end position="264"/>
    </location>
</feature>